<evidence type="ECO:0000256" key="5">
    <source>
        <dbReference type="ARBA" id="ARBA00023242"/>
    </source>
</evidence>
<dbReference type="AlphaFoldDB" id="A0A1R1YLK1"/>
<keyword evidence="3" id="KW-0805">Transcription regulation</keyword>
<sequence>MAGNNTKRRPMGLKSSMSKKPKTDENESVVDSSQMINDYEDERTATIALKSKDGASDDFEDLEEIYNNAMEALESDQEQAILLFQGAIHDCDRIIKIKDSENQILSLPTIFYYIYGMSLFKLSELLDPEDSVEYLKLASQRLNQALDSTNNFKNIASDILLSSKINIGIGKCDLSLSRLSEESMNLKHVDPCLSKFSIAIESHLKSNIHRKVPNDPKKDADSDSGDINKNTNIDQIYSVIDMVLTFAVISHDFDLKLHCISWSKNSLDLLKNDLFDPERLFFLAKADWILAQHYLDSLDTGSEEDSDVDDDEDEEFEEKNKISAFNDPEYESNSTRATEYLSSAERILTEIFEKEGEKSQPEVFTMLGEVLLNKGNFISDNKEQESYYKKSAKMFNLAQKVSGDDSIVPEHLLEFLQDYQ</sequence>
<comment type="similarity">
    <text evidence="2">Belongs to the ETT1 family.</text>
</comment>
<evidence type="ECO:0000256" key="1">
    <source>
        <dbReference type="ARBA" id="ARBA00004123"/>
    </source>
</evidence>
<feature type="compositionally biased region" description="Basic residues" evidence="6">
    <location>
        <begin position="1"/>
        <end position="11"/>
    </location>
</feature>
<dbReference type="PANTHER" id="PTHR28290:SF1">
    <property type="entry name" value="ENHANCER OF TRANSLATION TERMINATION 1"/>
    <property type="match status" value="1"/>
</dbReference>
<dbReference type="GO" id="GO:2000640">
    <property type="term" value="P:positive regulation of SREBP signaling pathway"/>
    <property type="evidence" value="ECO:0007669"/>
    <property type="project" value="TreeGrafter"/>
</dbReference>
<evidence type="ECO:0000256" key="4">
    <source>
        <dbReference type="ARBA" id="ARBA00023163"/>
    </source>
</evidence>
<keyword evidence="5" id="KW-0539">Nucleus</keyword>
<evidence type="ECO:0000256" key="2">
    <source>
        <dbReference type="ARBA" id="ARBA00007273"/>
    </source>
</evidence>
<evidence type="ECO:0000256" key="6">
    <source>
        <dbReference type="SAM" id="MobiDB-lite"/>
    </source>
</evidence>
<evidence type="ECO:0000313" key="8">
    <source>
        <dbReference type="Proteomes" id="UP000187429"/>
    </source>
</evidence>
<evidence type="ECO:0000313" key="7">
    <source>
        <dbReference type="EMBL" id="OMJ27773.1"/>
    </source>
</evidence>
<proteinExistence type="inferred from homology"/>
<comment type="subcellular location">
    <subcellularLocation>
        <location evidence="1">Nucleus</location>
    </subcellularLocation>
</comment>
<feature type="region of interest" description="Disordered" evidence="6">
    <location>
        <begin position="1"/>
        <end position="33"/>
    </location>
</feature>
<comment type="caution">
    <text evidence="7">The sequence shown here is derived from an EMBL/GenBank/DDBJ whole genome shotgun (WGS) entry which is preliminary data.</text>
</comment>
<keyword evidence="4" id="KW-0804">Transcription</keyword>
<accession>A0A1R1YLK1</accession>
<organism evidence="7 8">
    <name type="scientific">Smittium culicis</name>
    <dbReference type="NCBI Taxonomy" id="133412"/>
    <lineage>
        <taxon>Eukaryota</taxon>
        <taxon>Fungi</taxon>
        <taxon>Fungi incertae sedis</taxon>
        <taxon>Zoopagomycota</taxon>
        <taxon>Kickxellomycotina</taxon>
        <taxon>Harpellomycetes</taxon>
        <taxon>Harpellales</taxon>
        <taxon>Legeriomycetaceae</taxon>
        <taxon>Smittium</taxon>
    </lineage>
</organism>
<gene>
    <name evidence="7" type="ORF">AYI69_g2778</name>
</gene>
<dbReference type="Proteomes" id="UP000187429">
    <property type="component" value="Unassembled WGS sequence"/>
</dbReference>
<dbReference type="GO" id="GO:0005634">
    <property type="term" value="C:nucleus"/>
    <property type="evidence" value="ECO:0007669"/>
    <property type="project" value="UniProtKB-SubCell"/>
</dbReference>
<reference evidence="8" key="1">
    <citation type="submission" date="2017-01" db="EMBL/GenBank/DDBJ databases">
        <authorList>
            <person name="Wang Y."/>
            <person name="White M."/>
            <person name="Kvist S."/>
            <person name="Moncalvo J.-M."/>
        </authorList>
    </citation>
    <scope>NUCLEOTIDE SEQUENCE [LARGE SCALE GENOMIC DNA]</scope>
    <source>
        <strain evidence="8">ID-206-W2</strain>
    </source>
</reference>
<dbReference type="InterPro" id="IPR024318">
    <property type="entry name" value="Nro1/ETT1"/>
</dbReference>
<dbReference type="EMBL" id="LSSM01000841">
    <property type="protein sequence ID" value="OMJ27773.1"/>
    <property type="molecule type" value="Genomic_DNA"/>
</dbReference>
<evidence type="ECO:0000256" key="3">
    <source>
        <dbReference type="ARBA" id="ARBA00023015"/>
    </source>
</evidence>
<name>A0A1R1YLK1_9FUNG</name>
<dbReference type="OrthoDB" id="5598057at2759"/>
<keyword evidence="8" id="KW-1185">Reference proteome</keyword>
<protein>
    <submittedName>
        <fullName evidence="7">Enhancer of translation termination 1</fullName>
    </submittedName>
</protein>
<dbReference type="Pfam" id="PF12753">
    <property type="entry name" value="Nro1"/>
    <property type="match status" value="1"/>
</dbReference>
<dbReference type="PANTHER" id="PTHR28290">
    <property type="entry name" value="ENHANCER OF TRANSLATION TERMINATION 1"/>
    <property type="match status" value="1"/>
</dbReference>